<sequence length="314" mass="33661">MIIPLVGFTTLVSTLPLPCIARATAFQSAARPPSKMALYSYDGSSSDSISRVLDSEGDDCPKIYFDIAIPSSPPSSGGVTEYVPLGRLTFRLVPTSHPHHLPLHASNLVSLASGIRRSVDPKATYVGCTFRHSPASVEDGSMRYRWGHACDGHGRNGIRTTSSSWDEPFSDPERMRDCSHGCFGGVYYGMAYDEVLGLLSPSRDDPAVLLTVPIQGPGAGTSKFSIVRVSESPREWRERLLHSSAVLGYLDCGADGSFGGKGLRDDNVVDDGTRKVTKGDGFATPMGVLRAMARQRMGPPKIVDCGVTSSSFVD</sequence>
<evidence type="ECO:0000256" key="1">
    <source>
        <dbReference type="SAM" id="SignalP"/>
    </source>
</evidence>
<organism evidence="2 3">
    <name type="scientific">Stephanodiscus triporus</name>
    <dbReference type="NCBI Taxonomy" id="2934178"/>
    <lineage>
        <taxon>Eukaryota</taxon>
        <taxon>Sar</taxon>
        <taxon>Stramenopiles</taxon>
        <taxon>Ochrophyta</taxon>
        <taxon>Bacillariophyta</taxon>
        <taxon>Coscinodiscophyceae</taxon>
        <taxon>Thalassiosirophycidae</taxon>
        <taxon>Stephanodiscales</taxon>
        <taxon>Stephanodiscaceae</taxon>
        <taxon>Stephanodiscus</taxon>
    </lineage>
</organism>
<evidence type="ECO:0000313" key="2">
    <source>
        <dbReference type="EMBL" id="KAL3788702.1"/>
    </source>
</evidence>
<feature type="signal peptide" evidence="1">
    <location>
        <begin position="1"/>
        <end position="25"/>
    </location>
</feature>
<gene>
    <name evidence="2" type="ORF">ACHAW5_010565</name>
</gene>
<dbReference type="AlphaFoldDB" id="A0ABD3PLR3"/>
<feature type="chain" id="PRO_5044783293" evidence="1">
    <location>
        <begin position="26"/>
        <end position="314"/>
    </location>
</feature>
<proteinExistence type="predicted"/>
<keyword evidence="1" id="KW-0732">Signal</keyword>
<keyword evidence="3" id="KW-1185">Reference proteome</keyword>
<protein>
    <submittedName>
        <fullName evidence="2">Uncharacterized protein</fullName>
    </submittedName>
</protein>
<name>A0ABD3PLR3_9STRA</name>
<dbReference type="EMBL" id="JALLAZ020000716">
    <property type="protein sequence ID" value="KAL3788702.1"/>
    <property type="molecule type" value="Genomic_DNA"/>
</dbReference>
<accession>A0ABD3PLR3</accession>
<comment type="caution">
    <text evidence="2">The sequence shown here is derived from an EMBL/GenBank/DDBJ whole genome shotgun (WGS) entry which is preliminary data.</text>
</comment>
<dbReference type="Proteomes" id="UP001530315">
    <property type="component" value="Unassembled WGS sequence"/>
</dbReference>
<evidence type="ECO:0000313" key="3">
    <source>
        <dbReference type="Proteomes" id="UP001530315"/>
    </source>
</evidence>
<reference evidence="2 3" key="1">
    <citation type="submission" date="2024-10" db="EMBL/GenBank/DDBJ databases">
        <title>Updated reference genomes for cyclostephanoid diatoms.</title>
        <authorList>
            <person name="Roberts W.R."/>
            <person name="Alverson A.J."/>
        </authorList>
    </citation>
    <scope>NUCLEOTIDE SEQUENCE [LARGE SCALE GENOMIC DNA]</scope>
    <source>
        <strain evidence="2 3">AJA276-08</strain>
    </source>
</reference>